<dbReference type="Proteomes" id="UP000541444">
    <property type="component" value="Unassembled WGS sequence"/>
</dbReference>
<protein>
    <submittedName>
        <fullName evidence="1">Uncharacterized protein</fullName>
    </submittedName>
</protein>
<organism evidence="1 2">
    <name type="scientific">Kingdonia uniflora</name>
    <dbReference type="NCBI Taxonomy" id="39325"/>
    <lineage>
        <taxon>Eukaryota</taxon>
        <taxon>Viridiplantae</taxon>
        <taxon>Streptophyta</taxon>
        <taxon>Embryophyta</taxon>
        <taxon>Tracheophyta</taxon>
        <taxon>Spermatophyta</taxon>
        <taxon>Magnoliopsida</taxon>
        <taxon>Ranunculales</taxon>
        <taxon>Circaeasteraceae</taxon>
        <taxon>Kingdonia</taxon>
    </lineage>
</organism>
<dbReference type="AlphaFoldDB" id="A0A7J7MDT8"/>
<accession>A0A7J7MDT8</accession>
<dbReference type="EMBL" id="JACGCM010001594">
    <property type="protein sequence ID" value="KAF6152934.1"/>
    <property type="molecule type" value="Genomic_DNA"/>
</dbReference>
<sequence>MGGDSGYIRFEEPESAQKARAAAVLAESGLVVKNFFDSLEPVSGCIPTLRMEVMQKRNIGAPYIAVVRIDVEALKATDEGEVEITEAGGTVMANSPIQETMILLDGQINLRRAVGHLILYVRVSFSRALCFPDPFLSQTWNN</sequence>
<comment type="caution">
    <text evidence="1">The sequence shown here is derived from an EMBL/GenBank/DDBJ whole genome shotgun (WGS) entry which is preliminary data.</text>
</comment>
<name>A0A7J7MDT8_9MAGN</name>
<dbReference type="OrthoDB" id="1751793at2759"/>
<gene>
    <name evidence="1" type="ORF">GIB67_039641</name>
</gene>
<proteinExistence type="predicted"/>
<reference evidence="1 2" key="1">
    <citation type="journal article" date="2020" name="IScience">
        <title>Genome Sequencing of the Endangered Kingdonia uniflora (Circaeasteraceae, Ranunculales) Reveals Potential Mechanisms of Evolutionary Specialization.</title>
        <authorList>
            <person name="Sun Y."/>
            <person name="Deng T."/>
            <person name="Zhang A."/>
            <person name="Moore M.J."/>
            <person name="Landis J.B."/>
            <person name="Lin N."/>
            <person name="Zhang H."/>
            <person name="Zhang X."/>
            <person name="Huang J."/>
            <person name="Zhang X."/>
            <person name="Sun H."/>
            <person name="Wang H."/>
        </authorList>
    </citation>
    <scope>NUCLEOTIDE SEQUENCE [LARGE SCALE GENOMIC DNA]</scope>
    <source>
        <strain evidence="1">TB1705</strain>
        <tissue evidence="1">Leaf</tissue>
    </source>
</reference>
<evidence type="ECO:0000313" key="1">
    <source>
        <dbReference type="EMBL" id="KAF6152934.1"/>
    </source>
</evidence>
<evidence type="ECO:0000313" key="2">
    <source>
        <dbReference type="Proteomes" id="UP000541444"/>
    </source>
</evidence>
<keyword evidence="2" id="KW-1185">Reference proteome</keyword>